<evidence type="ECO:0000313" key="2">
    <source>
        <dbReference type="Proteomes" id="UP000790377"/>
    </source>
</evidence>
<keyword evidence="2" id="KW-1185">Reference proteome</keyword>
<proteinExistence type="predicted"/>
<protein>
    <submittedName>
        <fullName evidence="1">Uncharacterized protein</fullName>
    </submittedName>
</protein>
<sequence>MRLTGGYMRLTGDYTLPTGGAVPSSAEYTRPPLPPGRWVTLFHWTDANGPPSVRPPHTRHHHYTHTQTQHGLHGRTGSHTTRRCRIVYLVHHRLRTWFVTAIGTWDGMAVDAWDGTAIDTWDGMAIGTWDVTAIIIRRGHHHPARAFFLFSFFSLGCRAVLSVLVSVLLWFLGFFMRFVVVSFEFRVFIRVSILMFIPSSDWGYLFFDV</sequence>
<name>A0ACB8A1F3_9AGAM</name>
<reference evidence="1" key="1">
    <citation type="journal article" date="2021" name="New Phytol.">
        <title>Evolutionary innovations through gain and loss of genes in the ectomycorrhizal Boletales.</title>
        <authorList>
            <person name="Wu G."/>
            <person name="Miyauchi S."/>
            <person name="Morin E."/>
            <person name="Kuo A."/>
            <person name="Drula E."/>
            <person name="Varga T."/>
            <person name="Kohler A."/>
            <person name="Feng B."/>
            <person name="Cao Y."/>
            <person name="Lipzen A."/>
            <person name="Daum C."/>
            <person name="Hundley H."/>
            <person name="Pangilinan J."/>
            <person name="Johnson J."/>
            <person name="Barry K."/>
            <person name="LaButti K."/>
            <person name="Ng V."/>
            <person name="Ahrendt S."/>
            <person name="Min B."/>
            <person name="Choi I.G."/>
            <person name="Park H."/>
            <person name="Plett J.M."/>
            <person name="Magnuson J."/>
            <person name="Spatafora J.W."/>
            <person name="Nagy L.G."/>
            <person name="Henrissat B."/>
            <person name="Grigoriev I.V."/>
            <person name="Yang Z.L."/>
            <person name="Xu J."/>
            <person name="Martin F.M."/>
        </authorList>
    </citation>
    <scope>NUCLEOTIDE SEQUENCE</scope>
    <source>
        <strain evidence="1">ATCC 28755</strain>
    </source>
</reference>
<evidence type="ECO:0000313" key="1">
    <source>
        <dbReference type="EMBL" id="KAH7907066.1"/>
    </source>
</evidence>
<organism evidence="1 2">
    <name type="scientific">Hygrophoropsis aurantiaca</name>
    <dbReference type="NCBI Taxonomy" id="72124"/>
    <lineage>
        <taxon>Eukaryota</taxon>
        <taxon>Fungi</taxon>
        <taxon>Dikarya</taxon>
        <taxon>Basidiomycota</taxon>
        <taxon>Agaricomycotina</taxon>
        <taxon>Agaricomycetes</taxon>
        <taxon>Agaricomycetidae</taxon>
        <taxon>Boletales</taxon>
        <taxon>Coniophorineae</taxon>
        <taxon>Hygrophoropsidaceae</taxon>
        <taxon>Hygrophoropsis</taxon>
    </lineage>
</organism>
<accession>A0ACB8A1F3</accession>
<comment type="caution">
    <text evidence="1">The sequence shown here is derived from an EMBL/GenBank/DDBJ whole genome shotgun (WGS) entry which is preliminary data.</text>
</comment>
<dbReference type="Proteomes" id="UP000790377">
    <property type="component" value="Unassembled WGS sequence"/>
</dbReference>
<dbReference type="EMBL" id="MU267942">
    <property type="protein sequence ID" value="KAH7907066.1"/>
    <property type="molecule type" value="Genomic_DNA"/>
</dbReference>
<gene>
    <name evidence="1" type="ORF">BJ138DRAFT_542464</name>
</gene>